<comment type="caution">
    <text evidence="2">The sequence shown here is derived from an EMBL/GenBank/DDBJ whole genome shotgun (WGS) entry which is preliminary data.</text>
</comment>
<dbReference type="PATRIC" id="fig|285.49.peg.301"/>
<evidence type="ECO:0000313" key="2">
    <source>
        <dbReference type="EMBL" id="KOC24989.1"/>
    </source>
</evidence>
<dbReference type="EMBL" id="JNVD01000012">
    <property type="protein sequence ID" value="KOC24989.1"/>
    <property type="molecule type" value="Genomic_DNA"/>
</dbReference>
<feature type="domain" description="Integrase catalytic" evidence="1">
    <location>
        <begin position="11"/>
        <end position="98"/>
    </location>
</feature>
<reference evidence="3" key="1">
    <citation type="submission" date="2014-06" db="EMBL/GenBank/DDBJ databases">
        <title>Draft genome sequence of C. testosteroni WDL7.</title>
        <authorList>
            <person name="Wu Y."/>
            <person name="Seshan H."/>
            <person name="Arumugam K."/>
        </authorList>
    </citation>
    <scope>NUCLEOTIDE SEQUENCE [LARGE SCALE GENOMIC DNA]</scope>
    <source>
        <strain evidence="3">WDL7</strain>
    </source>
</reference>
<dbReference type="GO" id="GO:0003677">
    <property type="term" value="F:DNA binding"/>
    <property type="evidence" value="ECO:0007669"/>
    <property type="project" value="InterPro"/>
</dbReference>
<dbReference type="SUPFAM" id="SSF56349">
    <property type="entry name" value="DNA breaking-rejoining enzymes"/>
    <property type="match status" value="1"/>
</dbReference>
<name>A0A0L7MSP2_COMTE</name>
<accession>A0A0L7MSP2</accession>
<organism evidence="2 3">
    <name type="scientific">Comamonas testosteroni</name>
    <name type="common">Pseudomonas testosteroni</name>
    <dbReference type="NCBI Taxonomy" id="285"/>
    <lineage>
        <taxon>Bacteria</taxon>
        <taxon>Pseudomonadati</taxon>
        <taxon>Pseudomonadota</taxon>
        <taxon>Betaproteobacteria</taxon>
        <taxon>Burkholderiales</taxon>
        <taxon>Comamonadaceae</taxon>
        <taxon>Comamonas</taxon>
    </lineage>
</organism>
<proteinExistence type="predicted"/>
<dbReference type="InterPro" id="IPR024456">
    <property type="entry name" value="Integrase_catalytic_putative"/>
</dbReference>
<sequence>MVGHHRDPLTGQVTNADKSKTLGDALEGVRDAHVQMSLQLQQAFGLRREESIKFQPGYVDRGDHIALKGSWTKGGRERSVPITTVEQRRVFDQAHELAGAGSLIPVAARMASGSVPWVRHGGRLSIRCAASGERYATAAGADGAASRTAALAGPGKPGDCDAVMNCDRAAHWAARP</sequence>
<protein>
    <recommendedName>
        <fullName evidence="1">Integrase catalytic domain-containing protein</fullName>
    </recommendedName>
</protein>
<dbReference type="InterPro" id="IPR011010">
    <property type="entry name" value="DNA_brk_join_enz"/>
</dbReference>
<dbReference type="Pfam" id="PF12835">
    <property type="entry name" value="Integrase_1"/>
    <property type="match status" value="1"/>
</dbReference>
<dbReference type="Proteomes" id="UP000037442">
    <property type="component" value="Unassembled WGS sequence"/>
</dbReference>
<evidence type="ECO:0000259" key="1">
    <source>
        <dbReference type="Pfam" id="PF12835"/>
    </source>
</evidence>
<gene>
    <name evidence="2" type="ORF">GL58_01430</name>
</gene>
<evidence type="ECO:0000313" key="3">
    <source>
        <dbReference type="Proteomes" id="UP000037442"/>
    </source>
</evidence>
<dbReference type="AlphaFoldDB" id="A0A0L7MSP2"/>